<sequence>MKTRLLFRAALIIALLAVGARIQIPLPYFDYYTLQFTFVLLAAVILPPRYAWGSVGTYVLMGLIGIPIFAGGGGLGYIVRPSFGYLIGFIFTAGILSYLKHQYQIHSRKGYFGLNCLGIFITYLFGLSYKIAMLALYLNQAVPLDDIFHVAIAFDIPADFLMIILLSAAEVPIVNALQSLNQRALTH</sequence>
<dbReference type="InterPro" id="IPR003784">
    <property type="entry name" value="BioY"/>
</dbReference>
<feature type="transmembrane region" description="Helical" evidence="3">
    <location>
        <begin position="111"/>
        <end position="138"/>
    </location>
</feature>
<reference evidence="4 5" key="1">
    <citation type="submission" date="2018-06" db="EMBL/GenBank/DDBJ databases">
        <authorList>
            <consortium name="Pathogen Informatics"/>
            <person name="Doyle S."/>
        </authorList>
    </citation>
    <scope>NUCLEOTIDE SEQUENCE [LARGE SCALE GENOMIC DNA]</scope>
    <source>
        <strain evidence="4 5">NCTC12020</strain>
    </source>
</reference>
<dbReference type="Proteomes" id="UP000255367">
    <property type="component" value="Unassembled WGS sequence"/>
</dbReference>
<feature type="transmembrane region" description="Helical" evidence="3">
    <location>
        <begin position="58"/>
        <end position="77"/>
    </location>
</feature>
<dbReference type="GO" id="GO:0015225">
    <property type="term" value="F:biotin transmembrane transporter activity"/>
    <property type="evidence" value="ECO:0007669"/>
    <property type="project" value="UniProtKB-UniRule"/>
</dbReference>
<feature type="transmembrane region" description="Helical" evidence="3">
    <location>
        <begin position="83"/>
        <end position="99"/>
    </location>
</feature>
<keyword evidence="2" id="KW-0813">Transport</keyword>
<gene>
    <name evidence="4" type="primary">bioY</name>
    <name evidence="4" type="ORF">NCTC12020_01289</name>
</gene>
<evidence type="ECO:0000313" key="5">
    <source>
        <dbReference type="Proteomes" id="UP000255367"/>
    </source>
</evidence>
<dbReference type="Gene3D" id="1.10.1760.20">
    <property type="match status" value="1"/>
</dbReference>
<keyword evidence="3" id="KW-1133">Transmembrane helix</keyword>
<dbReference type="PANTHER" id="PTHR34295">
    <property type="entry name" value="BIOTIN TRANSPORTER BIOY"/>
    <property type="match status" value="1"/>
</dbReference>
<organism evidence="4 5">
    <name type="scientific">Veillonella criceti</name>
    <dbReference type="NCBI Taxonomy" id="103891"/>
    <lineage>
        <taxon>Bacteria</taxon>
        <taxon>Bacillati</taxon>
        <taxon>Bacillota</taxon>
        <taxon>Negativicutes</taxon>
        <taxon>Veillonellales</taxon>
        <taxon>Veillonellaceae</taxon>
        <taxon>Veillonella</taxon>
    </lineage>
</organism>
<keyword evidence="2 3" id="KW-0472">Membrane</keyword>
<dbReference type="AlphaFoldDB" id="A0A380NMV0"/>
<accession>A0A380NMV0</accession>
<evidence type="ECO:0000256" key="3">
    <source>
        <dbReference type="SAM" id="Phobius"/>
    </source>
</evidence>
<comment type="similarity">
    <text evidence="1 2">Belongs to the BioY family.</text>
</comment>
<feature type="transmembrane region" description="Helical" evidence="3">
    <location>
        <begin position="29"/>
        <end position="46"/>
    </location>
</feature>
<dbReference type="EMBL" id="UHIO01000001">
    <property type="protein sequence ID" value="SUP43686.1"/>
    <property type="molecule type" value="Genomic_DNA"/>
</dbReference>
<protein>
    <recommendedName>
        <fullName evidence="2">Biotin transporter</fullName>
    </recommendedName>
</protein>
<feature type="transmembrane region" description="Helical" evidence="3">
    <location>
        <begin position="158"/>
        <end position="177"/>
    </location>
</feature>
<evidence type="ECO:0000256" key="1">
    <source>
        <dbReference type="ARBA" id="ARBA00010692"/>
    </source>
</evidence>
<keyword evidence="3" id="KW-0812">Transmembrane</keyword>
<name>A0A380NMV0_9FIRM</name>
<dbReference type="RefSeq" id="WP_115310443.1">
    <property type="nucleotide sequence ID" value="NZ_UHIO01000001.1"/>
</dbReference>
<keyword evidence="5" id="KW-1185">Reference proteome</keyword>
<comment type="subcellular location">
    <subcellularLocation>
        <location evidence="2">Cell membrane</location>
        <topology evidence="2">Multi-pass membrane protein</topology>
    </subcellularLocation>
</comment>
<proteinExistence type="inferred from homology"/>
<evidence type="ECO:0000256" key="2">
    <source>
        <dbReference type="PIRNR" id="PIRNR016661"/>
    </source>
</evidence>
<keyword evidence="2" id="KW-1003">Cell membrane</keyword>
<dbReference type="GO" id="GO:0005886">
    <property type="term" value="C:plasma membrane"/>
    <property type="evidence" value="ECO:0007669"/>
    <property type="project" value="UniProtKB-SubCell"/>
</dbReference>
<dbReference type="PANTHER" id="PTHR34295:SF1">
    <property type="entry name" value="BIOTIN TRANSPORTER BIOY"/>
    <property type="match status" value="1"/>
</dbReference>
<dbReference type="OrthoDB" id="9803495at2"/>
<evidence type="ECO:0000313" key="4">
    <source>
        <dbReference type="EMBL" id="SUP43686.1"/>
    </source>
</evidence>
<dbReference type="PIRSF" id="PIRSF016661">
    <property type="entry name" value="BioY"/>
    <property type="match status" value="1"/>
</dbReference>
<dbReference type="Pfam" id="PF02632">
    <property type="entry name" value="BioY"/>
    <property type="match status" value="1"/>
</dbReference>